<dbReference type="EMBL" id="JBGBPQ010000024">
    <property type="protein sequence ID" value="KAL1499961.1"/>
    <property type="molecule type" value="Genomic_DNA"/>
</dbReference>
<accession>A0AB34IM08</accession>
<evidence type="ECO:0000256" key="1">
    <source>
        <dbReference type="SAM" id="MobiDB-lite"/>
    </source>
</evidence>
<feature type="region of interest" description="Disordered" evidence="1">
    <location>
        <begin position="1"/>
        <end position="49"/>
    </location>
</feature>
<evidence type="ECO:0000313" key="3">
    <source>
        <dbReference type="Proteomes" id="UP001515480"/>
    </source>
</evidence>
<name>A0AB34IM08_PRYPA</name>
<sequence length="128" mass="12631">MSSFGRSFQKLDASPTAPTPLATPPRGSPSLPPRAAPSASGGRARAGVSAAAETCGGFGSAFCRVSGGEGGREARGAAEGPRAAAGGAAGWSGARATLIGPSRGMHAPGRSGVKPRCSSSHRRRVRYG</sequence>
<comment type="caution">
    <text evidence="2">The sequence shown here is derived from an EMBL/GenBank/DDBJ whole genome shotgun (WGS) entry which is preliminary data.</text>
</comment>
<protein>
    <submittedName>
        <fullName evidence="2">Uncharacterized protein</fullName>
    </submittedName>
</protein>
<feature type="compositionally biased region" description="Low complexity" evidence="1">
    <location>
        <begin position="36"/>
        <end position="49"/>
    </location>
</feature>
<feature type="compositionally biased region" description="Pro residues" evidence="1">
    <location>
        <begin position="17"/>
        <end position="35"/>
    </location>
</feature>
<reference evidence="2 3" key="1">
    <citation type="journal article" date="2024" name="Science">
        <title>Giant polyketide synthase enzymes in the biosynthesis of giant marine polyether toxins.</title>
        <authorList>
            <person name="Fallon T.R."/>
            <person name="Shende V.V."/>
            <person name="Wierzbicki I.H."/>
            <person name="Pendleton A.L."/>
            <person name="Watervoot N.F."/>
            <person name="Auber R.P."/>
            <person name="Gonzalez D.J."/>
            <person name="Wisecaver J.H."/>
            <person name="Moore B.S."/>
        </authorList>
    </citation>
    <scope>NUCLEOTIDE SEQUENCE [LARGE SCALE GENOMIC DNA]</scope>
    <source>
        <strain evidence="2 3">12B1</strain>
    </source>
</reference>
<gene>
    <name evidence="2" type="ORF">AB1Y20_012641</name>
</gene>
<evidence type="ECO:0000313" key="2">
    <source>
        <dbReference type="EMBL" id="KAL1499961.1"/>
    </source>
</evidence>
<dbReference type="AlphaFoldDB" id="A0AB34IM08"/>
<keyword evidence="3" id="KW-1185">Reference proteome</keyword>
<proteinExistence type="predicted"/>
<organism evidence="2 3">
    <name type="scientific">Prymnesium parvum</name>
    <name type="common">Toxic golden alga</name>
    <dbReference type="NCBI Taxonomy" id="97485"/>
    <lineage>
        <taxon>Eukaryota</taxon>
        <taxon>Haptista</taxon>
        <taxon>Haptophyta</taxon>
        <taxon>Prymnesiophyceae</taxon>
        <taxon>Prymnesiales</taxon>
        <taxon>Prymnesiaceae</taxon>
        <taxon>Prymnesium</taxon>
    </lineage>
</organism>
<dbReference type="Proteomes" id="UP001515480">
    <property type="component" value="Unassembled WGS sequence"/>
</dbReference>
<feature type="compositionally biased region" description="Low complexity" evidence="1">
    <location>
        <begin position="77"/>
        <end position="96"/>
    </location>
</feature>
<feature type="compositionally biased region" description="Basic residues" evidence="1">
    <location>
        <begin position="119"/>
        <end position="128"/>
    </location>
</feature>
<feature type="region of interest" description="Disordered" evidence="1">
    <location>
        <begin position="66"/>
        <end position="128"/>
    </location>
</feature>